<organism evidence="1 2">
    <name type="scientific">Devosia nanyangense</name>
    <dbReference type="NCBI Taxonomy" id="1228055"/>
    <lineage>
        <taxon>Bacteria</taxon>
        <taxon>Pseudomonadati</taxon>
        <taxon>Pseudomonadota</taxon>
        <taxon>Alphaproteobacteria</taxon>
        <taxon>Hyphomicrobiales</taxon>
        <taxon>Devosiaceae</taxon>
        <taxon>Devosia</taxon>
    </lineage>
</organism>
<accession>A0A933L2Z9</accession>
<evidence type="ECO:0000313" key="2">
    <source>
        <dbReference type="Proteomes" id="UP000782610"/>
    </source>
</evidence>
<evidence type="ECO:0000313" key="1">
    <source>
        <dbReference type="EMBL" id="MBI4921858.1"/>
    </source>
</evidence>
<sequence>MAKQRAVGADVVILICAEAAYGVAPDGAATGVYTRPALKSSGLGGSQPLEGDALINTGNADDSDPSLGAFDASGSLVAPLDARGAGFWLTMALGAEDAPVDEGGGEFSHTWTSGKDLKSYAVQTAHPKLTTPKYRTVLGAKAGGFSLPMQRNGRALMTIPMTGQSEVKDVAIHDAAPKVFVRRPFDNAGGSVKIGGVALANVIGATLDFSNGLDPALTIRADNFIDGVDETQRVLTGSLNLRLGTDHTIDDLIDAEGAAVVEFALALKAAPTWKLAFSMARVFFELSKKPVDGPGGIQATVNFRTAYDDINDIAMLTATLFNDVAAY</sequence>
<proteinExistence type="predicted"/>
<dbReference type="EMBL" id="JACRAF010000025">
    <property type="protein sequence ID" value="MBI4921858.1"/>
    <property type="molecule type" value="Genomic_DNA"/>
</dbReference>
<dbReference type="Pfam" id="PF18906">
    <property type="entry name" value="Phage_tube_2"/>
    <property type="match status" value="1"/>
</dbReference>
<gene>
    <name evidence="1" type="ORF">HY834_08920</name>
</gene>
<name>A0A933L2Z9_9HYPH</name>
<comment type="caution">
    <text evidence="1">The sequence shown here is derived from an EMBL/GenBank/DDBJ whole genome shotgun (WGS) entry which is preliminary data.</text>
</comment>
<dbReference type="InterPro" id="IPR044000">
    <property type="entry name" value="Phage_tube_2"/>
</dbReference>
<reference evidence="1" key="1">
    <citation type="submission" date="2020-07" db="EMBL/GenBank/DDBJ databases">
        <title>Huge and variable diversity of episymbiotic CPR bacteria and DPANN archaea in groundwater ecosystems.</title>
        <authorList>
            <person name="He C.Y."/>
            <person name="Keren R."/>
            <person name="Whittaker M."/>
            <person name="Farag I.F."/>
            <person name="Doudna J."/>
            <person name="Cate J.H.D."/>
            <person name="Banfield J.F."/>
        </authorList>
    </citation>
    <scope>NUCLEOTIDE SEQUENCE</scope>
    <source>
        <strain evidence="1">NC_groundwater_1586_Pr3_B-0.1um_66_15</strain>
    </source>
</reference>
<dbReference type="AlphaFoldDB" id="A0A933L2Z9"/>
<protein>
    <submittedName>
        <fullName evidence="1">Uncharacterized protein</fullName>
    </submittedName>
</protein>
<dbReference type="Proteomes" id="UP000782610">
    <property type="component" value="Unassembled WGS sequence"/>
</dbReference>